<dbReference type="InterPro" id="IPR026893">
    <property type="entry name" value="Tyr/Ser_Pase_IphP-type"/>
</dbReference>
<dbReference type="Proteomes" id="UP000245998">
    <property type="component" value="Unassembled WGS sequence"/>
</dbReference>
<evidence type="ECO:0000313" key="3">
    <source>
        <dbReference type="EMBL" id="PWA10342.1"/>
    </source>
</evidence>
<dbReference type="EMBL" id="QCZG01000023">
    <property type="protein sequence ID" value="PWA10342.1"/>
    <property type="molecule type" value="Genomic_DNA"/>
</dbReference>
<dbReference type="GO" id="GO:0004721">
    <property type="term" value="F:phosphoprotein phosphatase activity"/>
    <property type="evidence" value="ECO:0007669"/>
    <property type="project" value="InterPro"/>
</dbReference>
<dbReference type="RefSeq" id="WP_116555056.1">
    <property type="nucleotide sequence ID" value="NZ_QCZG01000023.1"/>
</dbReference>
<organism evidence="3 4">
    <name type="scientific">Pueribacillus theae</name>
    <dbReference type="NCBI Taxonomy" id="2171751"/>
    <lineage>
        <taxon>Bacteria</taxon>
        <taxon>Bacillati</taxon>
        <taxon>Bacillota</taxon>
        <taxon>Bacilli</taxon>
        <taxon>Bacillales</taxon>
        <taxon>Bacillaceae</taxon>
        <taxon>Pueribacillus</taxon>
    </lineage>
</organism>
<proteinExistence type="inferred from homology"/>
<accession>A0A2U1JYX1</accession>
<name>A0A2U1JYX1_9BACI</name>
<protein>
    <submittedName>
        <fullName evidence="3">Protein-tyrosine-phosphatase</fullName>
    </submittedName>
</protein>
<reference evidence="3 4" key="1">
    <citation type="submission" date="2018-04" db="EMBL/GenBank/DDBJ databases">
        <title>Camelliibacillus theae gen. nov., sp. nov., isolated from Pu'er tea.</title>
        <authorList>
            <person name="Niu L."/>
        </authorList>
    </citation>
    <scope>NUCLEOTIDE SEQUENCE [LARGE SCALE GENOMIC DNA]</scope>
    <source>
        <strain evidence="3 4">T8</strain>
    </source>
</reference>
<dbReference type="AlphaFoldDB" id="A0A2U1JYX1"/>
<dbReference type="InterPro" id="IPR029021">
    <property type="entry name" value="Prot-tyrosine_phosphatase-like"/>
</dbReference>
<dbReference type="OrthoDB" id="1188001at2"/>
<comment type="similarity">
    <text evidence="1">Belongs to the protein-tyrosine phosphatase family.</text>
</comment>
<dbReference type="PANTHER" id="PTHR31126:SF1">
    <property type="entry name" value="TYROSINE SPECIFIC PROTEIN PHOSPHATASES DOMAIN-CONTAINING PROTEIN"/>
    <property type="match status" value="1"/>
</dbReference>
<gene>
    <name evidence="3" type="ORF">DCC39_11545</name>
</gene>
<sequence length="262" mass="30357">MTIQTKESAVLPLHGAVNFRDMGGLETADGRRVKKGLFFRAAELTDLTEKDKLYLKSLKIARIFDYRTQFEANHKPDPMIGDAINERVSVNDEKKERMVTSMKQLFESGQFKSFDEDTLLNVYTNLPVGNPAYQHLMDLLKKPEANLPLIHHCTAGRDRTGIGAMLILLTLDVPLETVMEDYLLSNETLEEYHQQIFERAAEILAEKELDAFRKMFLLQERYLLASYENIIKHYGNFETYLEKEHKITPLFRASIQEYCLEK</sequence>
<dbReference type="PANTHER" id="PTHR31126">
    <property type="entry name" value="TYROSINE-PROTEIN PHOSPHATASE"/>
    <property type="match status" value="1"/>
</dbReference>
<keyword evidence="4" id="KW-1185">Reference proteome</keyword>
<comment type="caution">
    <text evidence="3">The sequence shown here is derived from an EMBL/GenBank/DDBJ whole genome shotgun (WGS) entry which is preliminary data.</text>
</comment>
<feature type="domain" description="Tyrosine specific protein phosphatases" evidence="2">
    <location>
        <begin position="134"/>
        <end position="197"/>
    </location>
</feature>
<dbReference type="Gene3D" id="3.90.190.10">
    <property type="entry name" value="Protein tyrosine phosphatase superfamily"/>
    <property type="match status" value="1"/>
</dbReference>
<evidence type="ECO:0000256" key="1">
    <source>
        <dbReference type="ARBA" id="ARBA00009580"/>
    </source>
</evidence>
<evidence type="ECO:0000259" key="2">
    <source>
        <dbReference type="PROSITE" id="PS50056"/>
    </source>
</evidence>
<evidence type="ECO:0000313" key="4">
    <source>
        <dbReference type="Proteomes" id="UP000245998"/>
    </source>
</evidence>
<dbReference type="Pfam" id="PF13350">
    <property type="entry name" value="Y_phosphatase3"/>
    <property type="match status" value="1"/>
</dbReference>
<dbReference type="SUPFAM" id="SSF52799">
    <property type="entry name" value="(Phosphotyrosine protein) phosphatases II"/>
    <property type="match status" value="1"/>
</dbReference>
<dbReference type="InterPro" id="IPR000387">
    <property type="entry name" value="Tyr_Pase_dom"/>
</dbReference>
<dbReference type="PROSITE" id="PS50056">
    <property type="entry name" value="TYR_PHOSPHATASE_2"/>
    <property type="match status" value="1"/>
</dbReference>